<dbReference type="Proteomes" id="UP000323300">
    <property type="component" value="Unassembled WGS sequence"/>
</dbReference>
<sequence>MDQDALEKILNAALDALYAHDQPMIVMDVNERTLCARLSAILQNFFHRHSVHAEYNRHGVYPKEIELPNGEGVLTSTRVFPDIIIHQPGHDGENILVIEVKKSTNVMPDETDLRKLEKIKEQIAYCYAVFLRLSAGEGAARANVRMVWV</sequence>
<gene>
    <name evidence="1" type="ORF">SAMN04488498_13311</name>
</gene>
<reference evidence="1 2" key="1">
    <citation type="submission" date="2016-10" db="EMBL/GenBank/DDBJ databases">
        <authorList>
            <person name="Varghese N."/>
            <person name="Submissions S."/>
        </authorList>
    </citation>
    <scope>NUCLEOTIDE SEQUENCE [LARGE SCALE GENOMIC DNA]</scope>
    <source>
        <strain evidence="1 2">DSM 21822</strain>
    </source>
</reference>
<dbReference type="AlphaFoldDB" id="A0A1I4EYT4"/>
<evidence type="ECO:0008006" key="3">
    <source>
        <dbReference type="Google" id="ProtNLM"/>
    </source>
</evidence>
<dbReference type="OrthoDB" id="7432609at2"/>
<dbReference type="EMBL" id="FOSL01000033">
    <property type="protein sequence ID" value="SFL10885.1"/>
    <property type="molecule type" value="Genomic_DNA"/>
</dbReference>
<evidence type="ECO:0000313" key="2">
    <source>
        <dbReference type="Proteomes" id="UP000323300"/>
    </source>
</evidence>
<accession>A0A1I4EYT4</accession>
<evidence type="ECO:0000313" key="1">
    <source>
        <dbReference type="EMBL" id="SFL10885.1"/>
    </source>
</evidence>
<proteinExistence type="predicted"/>
<name>A0A1I4EYT4_9HYPH</name>
<keyword evidence="2" id="KW-1185">Reference proteome</keyword>
<protein>
    <recommendedName>
        <fullName evidence="3">PD-(D/E)XK nuclease superfamily protein</fullName>
    </recommendedName>
</protein>
<organism evidence="1 2">
    <name type="scientific">Neomesorhizobium albiziae</name>
    <dbReference type="NCBI Taxonomy" id="335020"/>
    <lineage>
        <taxon>Bacteria</taxon>
        <taxon>Pseudomonadati</taxon>
        <taxon>Pseudomonadota</taxon>
        <taxon>Alphaproteobacteria</taxon>
        <taxon>Hyphomicrobiales</taxon>
        <taxon>Phyllobacteriaceae</taxon>
        <taxon>Neomesorhizobium</taxon>
    </lineage>
</organism>
<dbReference type="RefSeq" id="WP_149763755.1">
    <property type="nucleotide sequence ID" value="NZ_BSPE01000053.1"/>
</dbReference>